<evidence type="ECO:0000313" key="1">
    <source>
        <dbReference type="EMBL" id="KAG5615207.1"/>
    </source>
</evidence>
<organism evidence="1 2">
    <name type="scientific">Solanum commersonii</name>
    <name type="common">Commerson's wild potato</name>
    <name type="synonym">Commerson's nightshade</name>
    <dbReference type="NCBI Taxonomy" id="4109"/>
    <lineage>
        <taxon>Eukaryota</taxon>
        <taxon>Viridiplantae</taxon>
        <taxon>Streptophyta</taxon>
        <taxon>Embryophyta</taxon>
        <taxon>Tracheophyta</taxon>
        <taxon>Spermatophyta</taxon>
        <taxon>Magnoliopsida</taxon>
        <taxon>eudicotyledons</taxon>
        <taxon>Gunneridae</taxon>
        <taxon>Pentapetalae</taxon>
        <taxon>asterids</taxon>
        <taxon>lamiids</taxon>
        <taxon>Solanales</taxon>
        <taxon>Solanaceae</taxon>
        <taxon>Solanoideae</taxon>
        <taxon>Solaneae</taxon>
        <taxon>Solanum</taxon>
    </lineage>
</organism>
<keyword evidence="2" id="KW-1185">Reference proteome</keyword>
<gene>
    <name evidence="1" type="ORF">H5410_015031</name>
</gene>
<proteinExistence type="predicted"/>
<sequence length="126" mass="14501">MLHLTLSMVDYLLTARKFRHRPVQNVFYDVVARLERAAEKGKAIVAAVEGVEKNWGASVSCWLSNILSCVTDYFTQFVRLIDGSNSFIETLRERMHKTSLLVSISRNSKFSDLRILDLYLNLRFKG</sequence>
<dbReference type="Proteomes" id="UP000824120">
    <property type="component" value="Chromosome 3"/>
</dbReference>
<dbReference type="AlphaFoldDB" id="A0A9J5ZT85"/>
<dbReference type="EMBL" id="JACXVP010000003">
    <property type="protein sequence ID" value="KAG5615207.1"/>
    <property type="molecule type" value="Genomic_DNA"/>
</dbReference>
<evidence type="ECO:0000313" key="2">
    <source>
        <dbReference type="Proteomes" id="UP000824120"/>
    </source>
</evidence>
<protein>
    <submittedName>
        <fullName evidence="1">Uncharacterized protein</fullName>
    </submittedName>
</protein>
<name>A0A9J5ZT85_SOLCO</name>
<reference evidence="1 2" key="1">
    <citation type="submission" date="2020-09" db="EMBL/GenBank/DDBJ databases">
        <title>De no assembly of potato wild relative species, Solanum commersonii.</title>
        <authorList>
            <person name="Cho K."/>
        </authorList>
    </citation>
    <scope>NUCLEOTIDE SEQUENCE [LARGE SCALE GENOMIC DNA]</scope>
    <source>
        <strain evidence="1">LZ3.2</strain>
        <tissue evidence="1">Leaf</tissue>
    </source>
</reference>
<accession>A0A9J5ZT85</accession>
<dbReference type="OrthoDB" id="1725994at2759"/>
<comment type="caution">
    <text evidence="1">The sequence shown here is derived from an EMBL/GenBank/DDBJ whole genome shotgun (WGS) entry which is preliminary data.</text>
</comment>